<keyword evidence="1" id="KW-0472">Membrane</keyword>
<feature type="transmembrane region" description="Helical" evidence="1">
    <location>
        <begin position="161"/>
        <end position="180"/>
    </location>
</feature>
<evidence type="ECO:0000313" key="2">
    <source>
        <dbReference type="EMBL" id="GGZ67470.1"/>
    </source>
</evidence>
<feature type="transmembrane region" description="Helical" evidence="1">
    <location>
        <begin position="29"/>
        <end position="48"/>
    </location>
</feature>
<feature type="transmembrane region" description="Helical" evidence="1">
    <location>
        <begin position="125"/>
        <end position="146"/>
    </location>
</feature>
<keyword evidence="3" id="KW-1185">Reference proteome</keyword>
<gene>
    <name evidence="2" type="ORF">GCM10007028_00420</name>
</gene>
<name>A0A918V4D2_9FLAO</name>
<feature type="transmembrane region" description="Helical" evidence="1">
    <location>
        <begin position="187"/>
        <end position="207"/>
    </location>
</feature>
<feature type="transmembrane region" description="Helical" evidence="1">
    <location>
        <begin position="213"/>
        <end position="231"/>
    </location>
</feature>
<keyword evidence="1" id="KW-0812">Transmembrane</keyword>
<dbReference type="EMBL" id="BMWZ01000001">
    <property type="protein sequence ID" value="GGZ67470.1"/>
    <property type="molecule type" value="Genomic_DNA"/>
</dbReference>
<accession>A0A918V4D2</accession>
<proteinExistence type="predicted"/>
<evidence type="ECO:0000256" key="1">
    <source>
        <dbReference type="SAM" id="Phobius"/>
    </source>
</evidence>
<reference evidence="2" key="2">
    <citation type="submission" date="2020-09" db="EMBL/GenBank/DDBJ databases">
        <authorList>
            <person name="Sun Q."/>
            <person name="Kim S."/>
        </authorList>
    </citation>
    <scope>NUCLEOTIDE SEQUENCE</scope>
    <source>
        <strain evidence="2">KCTC 12710</strain>
    </source>
</reference>
<dbReference type="AlphaFoldDB" id="A0A918V4D2"/>
<evidence type="ECO:0000313" key="3">
    <source>
        <dbReference type="Proteomes" id="UP000636004"/>
    </source>
</evidence>
<protein>
    <submittedName>
        <fullName evidence="2">Uncharacterized protein</fullName>
    </submittedName>
</protein>
<dbReference type="Proteomes" id="UP000636004">
    <property type="component" value="Unassembled WGS sequence"/>
</dbReference>
<feature type="transmembrane region" description="Helical" evidence="1">
    <location>
        <begin position="55"/>
        <end position="78"/>
    </location>
</feature>
<sequence>MTNPKVWASFVLIVYVLFIIFQISNEFNIAFFLDSILVPIITMAYIILAKRKNIYFLLFLICYSVSDILGVTMHYILFYNVPFEESLIFYEYDYYIGSFLYILGYTFLLVKISKTINLKHVLKNFKIHLIVLTFLNIYLIYVLQFFVKSELEFDYEYFTEFVYNVIIFVLLSAALLAYFYRDSKKSLFLFLGALLIVFSEVMDIAYNYIDQRVLINVLASTFCLLAFYFFYKQSSLRDNGEVNKSDLYAFSDEK</sequence>
<reference evidence="2" key="1">
    <citation type="journal article" date="2014" name="Int. J. Syst. Evol. Microbiol.">
        <title>Complete genome sequence of Corynebacterium casei LMG S-19264T (=DSM 44701T), isolated from a smear-ripened cheese.</title>
        <authorList>
            <consortium name="US DOE Joint Genome Institute (JGI-PGF)"/>
            <person name="Walter F."/>
            <person name="Albersmeier A."/>
            <person name="Kalinowski J."/>
            <person name="Ruckert C."/>
        </authorList>
    </citation>
    <scope>NUCLEOTIDE SEQUENCE</scope>
    <source>
        <strain evidence="2">KCTC 12710</strain>
    </source>
</reference>
<feature type="transmembrane region" description="Helical" evidence="1">
    <location>
        <begin position="7"/>
        <end position="23"/>
    </location>
</feature>
<feature type="transmembrane region" description="Helical" evidence="1">
    <location>
        <begin position="94"/>
        <end position="113"/>
    </location>
</feature>
<keyword evidence="1" id="KW-1133">Transmembrane helix</keyword>
<organism evidence="2 3">
    <name type="scientific">Algibacter mikhailovii</name>
    <dbReference type="NCBI Taxonomy" id="425498"/>
    <lineage>
        <taxon>Bacteria</taxon>
        <taxon>Pseudomonadati</taxon>
        <taxon>Bacteroidota</taxon>
        <taxon>Flavobacteriia</taxon>
        <taxon>Flavobacteriales</taxon>
        <taxon>Flavobacteriaceae</taxon>
        <taxon>Algibacter</taxon>
    </lineage>
</organism>
<comment type="caution">
    <text evidence="2">The sequence shown here is derived from an EMBL/GenBank/DDBJ whole genome shotgun (WGS) entry which is preliminary data.</text>
</comment>
<dbReference type="RefSeq" id="WP_189358270.1">
    <property type="nucleotide sequence ID" value="NZ_BMWZ01000001.1"/>
</dbReference>